<keyword evidence="4" id="KW-1185">Reference proteome</keyword>
<feature type="domain" description="Glycine zipper" evidence="2">
    <location>
        <begin position="23"/>
        <end position="64"/>
    </location>
</feature>
<dbReference type="eggNOG" id="ENOG50335P7">
    <property type="taxonomic scope" value="Bacteria"/>
</dbReference>
<reference evidence="4" key="1">
    <citation type="journal article" date="2014" name="BMC Genomics">
        <title>Genome sequencing of two Neorhizobium galegae strains reveals a noeT gene responsible for the unusual acetylation of the nodulation factors.</title>
        <authorList>
            <person name="Osterman J."/>
            <person name="Marsh J."/>
            <person name="Laine P.K."/>
            <person name="Zeng Z."/>
            <person name="Alatalo E."/>
            <person name="Sullivan J.T."/>
            <person name="Young J.P."/>
            <person name="Thomas-Oates J."/>
            <person name="Paulin L."/>
            <person name="Lindstrom K."/>
        </authorList>
    </citation>
    <scope>NUCLEOTIDE SEQUENCE [LARGE SCALE GENOMIC DNA]</scope>
    <source>
        <strain evidence="4">HAMBI 540</strain>
    </source>
</reference>
<dbReference type="HOGENOM" id="CLU_158447_0_4_5"/>
<evidence type="ECO:0000313" key="3">
    <source>
        <dbReference type="EMBL" id="CDN49795.1"/>
    </source>
</evidence>
<feature type="chain" id="PRO_5009741311" description="Glycine zipper domain-containing protein" evidence="1">
    <location>
        <begin position="20"/>
        <end position="87"/>
    </location>
</feature>
<dbReference type="RefSeq" id="WP_038546432.1">
    <property type="nucleotide sequence ID" value="NZ_HG938353.1"/>
</dbReference>
<name>A0A068SXG8_NEOGA</name>
<protein>
    <recommendedName>
        <fullName evidence="2">Glycine zipper domain-containing protein</fullName>
    </recommendedName>
</protein>
<dbReference type="AlphaFoldDB" id="A0A068SXG8"/>
<evidence type="ECO:0000256" key="1">
    <source>
        <dbReference type="SAM" id="SignalP"/>
    </source>
</evidence>
<dbReference type="Proteomes" id="UP000028181">
    <property type="component" value="Chromosome I"/>
</dbReference>
<gene>
    <name evidence="3" type="ORF">RG540_CH36380</name>
</gene>
<evidence type="ECO:0000313" key="4">
    <source>
        <dbReference type="Proteomes" id="UP000028181"/>
    </source>
</evidence>
<dbReference type="InterPro" id="IPR039567">
    <property type="entry name" value="Gly-zipper"/>
</dbReference>
<dbReference type="Pfam" id="PF13488">
    <property type="entry name" value="Gly-zipper_Omp"/>
    <property type="match status" value="1"/>
</dbReference>
<dbReference type="KEGG" id="ngg:RG540_CH36380"/>
<proteinExistence type="predicted"/>
<dbReference type="PATRIC" id="fig|1028800.3.peg.3689"/>
<dbReference type="PROSITE" id="PS51257">
    <property type="entry name" value="PROKAR_LIPOPROTEIN"/>
    <property type="match status" value="1"/>
</dbReference>
<dbReference type="GeneID" id="24256893"/>
<organism evidence="3 4">
    <name type="scientific">Neorhizobium galegae bv. orientalis str. HAMBI 540</name>
    <dbReference type="NCBI Taxonomy" id="1028800"/>
    <lineage>
        <taxon>Bacteria</taxon>
        <taxon>Pseudomonadati</taxon>
        <taxon>Pseudomonadota</taxon>
        <taxon>Alphaproteobacteria</taxon>
        <taxon>Hyphomicrobiales</taxon>
        <taxon>Rhizobiaceae</taxon>
        <taxon>Rhizobium/Agrobacterium group</taxon>
        <taxon>Neorhizobium</taxon>
    </lineage>
</organism>
<accession>A0A068SXG8</accession>
<feature type="signal peptide" evidence="1">
    <location>
        <begin position="1"/>
        <end position="19"/>
    </location>
</feature>
<keyword evidence="1" id="KW-0732">Signal</keyword>
<sequence length="87" mass="8708">MRKALVLLMVGASLASCTATEQGAGIGAASGAVIGGLATGNVRGAAVGAAIGGVSGALIGSVAEQPGQCYYRDRYGRRYIDSCPRRY</sequence>
<dbReference type="EMBL" id="HG938353">
    <property type="protein sequence ID" value="CDN49795.1"/>
    <property type="molecule type" value="Genomic_DNA"/>
</dbReference>
<evidence type="ECO:0000259" key="2">
    <source>
        <dbReference type="Pfam" id="PF13488"/>
    </source>
</evidence>